<dbReference type="GO" id="GO:0006355">
    <property type="term" value="P:regulation of DNA-templated transcription"/>
    <property type="evidence" value="ECO:0007669"/>
    <property type="project" value="InterPro"/>
</dbReference>
<dbReference type="PANTHER" id="PTHR36203:SF1">
    <property type="entry name" value="ASCORBATE-SPECIFIC PTS SYSTEM EIIA COMPONENT"/>
    <property type="match status" value="1"/>
</dbReference>
<accession>A0A4Y1ZDJ2</accession>
<feature type="domain" description="PRD" evidence="3">
    <location>
        <begin position="1"/>
        <end position="80"/>
    </location>
</feature>
<dbReference type="PANTHER" id="PTHR36203">
    <property type="entry name" value="ASCORBATE-SPECIFIC PTS SYSTEM EIIA COMPONENT"/>
    <property type="match status" value="1"/>
</dbReference>
<evidence type="ECO:0000256" key="2">
    <source>
        <dbReference type="ARBA" id="ARBA00022777"/>
    </source>
</evidence>
<dbReference type="Proteomes" id="UP000319716">
    <property type="component" value="Unassembled WGS sequence"/>
</dbReference>
<evidence type="ECO:0000259" key="3">
    <source>
        <dbReference type="PROSITE" id="PS51372"/>
    </source>
</evidence>
<keyword evidence="1" id="KW-0597">Phosphoprotein</keyword>
<proteinExistence type="predicted"/>
<organism evidence="4 5">
    <name type="scientific">Sporolactobacillus inulinus</name>
    <dbReference type="NCBI Taxonomy" id="2078"/>
    <lineage>
        <taxon>Bacteria</taxon>
        <taxon>Bacillati</taxon>
        <taxon>Bacillota</taxon>
        <taxon>Bacilli</taxon>
        <taxon>Bacillales</taxon>
        <taxon>Sporolactobacillaceae</taxon>
        <taxon>Sporolactobacillus</taxon>
    </lineage>
</organism>
<evidence type="ECO:0000313" key="4">
    <source>
        <dbReference type="EMBL" id="GAY76668.1"/>
    </source>
</evidence>
<dbReference type="PROSITE" id="PS51372">
    <property type="entry name" value="PRD_2"/>
    <property type="match status" value="1"/>
</dbReference>
<dbReference type="EMBL" id="BEXB01000016">
    <property type="protein sequence ID" value="GAY76668.1"/>
    <property type="molecule type" value="Genomic_DNA"/>
</dbReference>
<comment type="caution">
    <text evidence="4">The sequence shown here is derived from an EMBL/GenBank/DDBJ whole genome shotgun (WGS) entry which is preliminary data.</text>
</comment>
<name>A0A4Y1ZDJ2_9BACL</name>
<keyword evidence="2" id="KW-0418">Kinase</keyword>
<dbReference type="InterPro" id="IPR051351">
    <property type="entry name" value="Ascorbate-PTS_EIIA_comp"/>
</dbReference>
<evidence type="ECO:0000313" key="5">
    <source>
        <dbReference type="Proteomes" id="UP000319716"/>
    </source>
</evidence>
<reference evidence="4 5" key="1">
    <citation type="submission" date="2017-11" db="EMBL/GenBank/DDBJ databases">
        <title>Draft Genome Sequence of Sporolactobacillus inulinus NBRC 111894 Isolated from Koso, a Japanese Sugar-Vegetable Fermented Beverage.</title>
        <authorList>
            <person name="Chiou T.Y."/>
            <person name="Oshima K."/>
            <person name="Suda W."/>
            <person name="Hattori M."/>
            <person name="Takahashi T."/>
        </authorList>
    </citation>
    <scope>NUCLEOTIDE SEQUENCE [LARGE SCALE GENOMIC DNA]</scope>
    <source>
        <strain evidence="4 5">NBRC111894</strain>
    </source>
</reference>
<keyword evidence="2" id="KW-0808">Transferase</keyword>
<gene>
    <name evidence="4" type="ORF">NBRC111894_2222</name>
</gene>
<dbReference type="GO" id="GO:0016301">
    <property type="term" value="F:kinase activity"/>
    <property type="evidence" value="ECO:0007669"/>
    <property type="project" value="UniProtKB-KW"/>
</dbReference>
<dbReference type="InterPro" id="IPR011608">
    <property type="entry name" value="PRD"/>
</dbReference>
<evidence type="ECO:0000256" key="1">
    <source>
        <dbReference type="ARBA" id="ARBA00022553"/>
    </source>
</evidence>
<protein>
    <submittedName>
        <fullName evidence="4">Putative transcriptional regulator</fullName>
    </submittedName>
</protein>
<dbReference type="AlphaFoldDB" id="A0A4Y1ZDJ2"/>
<sequence>MIRLTDEQIENLPFILSILLQRIQNFPSPWSFKVEKFDIRNTIEFPVIKKHFSEFTFLEEVDLLYLSLHILRLIELNQLLNFPIAKK</sequence>